<gene>
    <name evidence="4" type="ORF">SADUNF_Sadunf16G0031300</name>
</gene>
<dbReference type="AlphaFoldDB" id="A0A835J6U4"/>
<dbReference type="OrthoDB" id="1405557at2759"/>
<comment type="caution">
    <text evidence="4">The sequence shown here is derived from an EMBL/GenBank/DDBJ whole genome shotgun (WGS) entry which is preliminary data.</text>
</comment>
<feature type="transmembrane region" description="Helical" evidence="2">
    <location>
        <begin position="69"/>
        <end position="87"/>
    </location>
</feature>
<keyword evidence="3" id="KW-0732">Signal</keyword>
<dbReference type="Proteomes" id="UP000657918">
    <property type="component" value="Chromosome 16"/>
</dbReference>
<feature type="chain" id="PRO_5032519697" description="Glycine-rich protein" evidence="3">
    <location>
        <begin position="29"/>
        <end position="97"/>
    </location>
</feature>
<proteinExistence type="predicted"/>
<evidence type="ECO:0000256" key="3">
    <source>
        <dbReference type="SAM" id="SignalP"/>
    </source>
</evidence>
<feature type="region of interest" description="Disordered" evidence="1">
    <location>
        <begin position="36"/>
        <end position="59"/>
    </location>
</feature>
<organism evidence="4 5">
    <name type="scientific">Salix dunnii</name>
    <dbReference type="NCBI Taxonomy" id="1413687"/>
    <lineage>
        <taxon>Eukaryota</taxon>
        <taxon>Viridiplantae</taxon>
        <taxon>Streptophyta</taxon>
        <taxon>Embryophyta</taxon>
        <taxon>Tracheophyta</taxon>
        <taxon>Spermatophyta</taxon>
        <taxon>Magnoliopsida</taxon>
        <taxon>eudicotyledons</taxon>
        <taxon>Gunneridae</taxon>
        <taxon>Pentapetalae</taxon>
        <taxon>rosids</taxon>
        <taxon>fabids</taxon>
        <taxon>Malpighiales</taxon>
        <taxon>Salicaceae</taxon>
        <taxon>Saliceae</taxon>
        <taxon>Salix</taxon>
    </lineage>
</organism>
<evidence type="ECO:0000256" key="2">
    <source>
        <dbReference type="SAM" id="Phobius"/>
    </source>
</evidence>
<accession>A0A835J6U4</accession>
<feature type="signal peptide" evidence="3">
    <location>
        <begin position="1"/>
        <end position="28"/>
    </location>
</feature>
<feature type="compositionally biased region" description="Polar residues" evidence="1">
    <location>
        <begin position="36"/>
        <end position="55"/>
    </location>
</feature>
<keyword evidence="2" id="KW-0472">Membrane</keyword>
<dbReference type="EMBL" id="JADGMS010000016">
    <property type="protein sequence ID" value="KAF9664560.1"/>
    <property type="molecule type" value="Genomic_DNA"/>
</dbReference>
<keyword evidence="2" id="KW-1133">Transmembrane helix</keyword>
<evidence type="ECO:0000256" key="1">
    <source>
        <dbReference type="SAM" id="MobiDB-lite"/>
    </source>
</evidence>
<name>A0A835J6U4_9ROSI</name>
<keyword evidence="2" id="KW-0812">Transmembrane</keyword>
<evidence type="ECO:0000313" key="4">
    <source>
        <dbReference type="EMBL" id="KAF9664560.1"/>
    </source>
</evidence>
<protein>
    <recommendedName>
        <fullName evidence="6">Glycine-rich protein</fullName>
    </recommendedName>
</protein>
<reference evidence="4 5" key="1">
    <citation type="submission" date="2020-10" db="EMBL/GenBank/DDBJ databases">
        <title>Plant Genome Project.</title>
        <authorList>
            <person name="Zhang R.-G."/>
        </authorList>
    </citation>
    <scope>NUCLEOTIDE SEQUENCE [LARGE SCALE GENOMIC DNA]</scope>
    <source>
        <strain evidence="4">FAFU-HL-1</strain>
        <tissue evidence="4">Leaf</tissue>
    </source>
</reference>
<keyword evidence="5" id="KW-1185">Reference proteome</keyword>
<evidence type="ECO:0000313" key="5">
    <source>
        <dbReference type="Proteomes" id="UP000657918"/>
    </source>
</evidence>
<evidence type="ECO:0008006" key="6">
    <source>
        <dbReference type="Google" id="ProtNLM"/>
    </source>
</evidence>
<sequence length="97" mass="10524">MGVLGRELACFYLLLLLIMSQLEAPCYAVGYGRFSSSKGGSISELKNSPARSNSMGGLKGNADKDGGEILDLLRLSLWPLVLLLLLLKKERNRVAVL</sequence>